<evidence type="ECO:0000256" key="1">
    <source>
        <dbReference type="SAM" id="MobiDB-lite"/>
    </source>
</evidence>
<comment type="caution">
    <text evidence="2">The sequence shown here is derived from an EMBL/GenBank/DDBJ whole genome shotgun (WGS) entry which is preliminary data.</text>
</comment>
<dbReference type="EMBL" id="NHYE01005587">
    <property type="protein sequence ID" value="PPQ68805.1"/>
    <property type="molecule type" value="Genomic_DNA"/>
</dbReference>
<dbReference type="SUPFAM" id="SSF52047">
    <property type="entry name" value="RNI-like"/>
    <property type="match status" value="1"/>
</dbReference>
<feature type="compositionally biased region" description="Low complexity" evidence="1">
    <location>
        <begin position="89"/>
        <end position="98"/>
    </location>
</feature>
<sequence length="589" mass="66737">MSLFTEFPEELLLHIAGYVAPAAGLGYAPYVTLALTCRRFYVLLATWIAHDQTRLFKQMLSEEAQNAKPRCRVVNSTRVLVTVLDQTTSESNNNWTQNEENEEHTDPDAIPSRSFAFAQDPFIQRIKNLRCIVGGTEKEFQIVLGVISRAPHLQHVHLILVEETSSYRQAARALNVCAAKTRLELTVSGVISDYFERGPFEVRGRQRKRADEAAIPSCSDVDHQRLTKSPRELRKSRSLLAPLSELFSRAREPSKSYIIISVQSRQNPQHPLRGQISYSYKFTPIPPSLRLRLAPHPHLSSFTLRSDSLFYPNLYSLTLHLLNTARIRTLFLASSRMSLHDWGHILQSLTMPELKTLSVGQVAIAFPDLLAFLFRHPSIEKLELGSPDVTGTVKVPHAQGICLLPHLASLTAHREHLVPFIQLKKHGHVPSLRHFSVIVDGFDVLSPLASPEEPFLELLFREVHFEDLSIDFWTLQGYLIFVRWLLCRVRVRLDTTSESKLPSASKHTFELGNLTAVSALVKQWDIGRCLTGWMKDGLDAWAREHASAVELTRGRRKADDGMLDEYSIISESLILSVCPKLENVVYHRV</sequence>
<keyword evidence="3" id="KW-1185">Reference proteome</keyword>
<protein>
    <recommendedName>
        <fullName evidence="4">F-box domain-containing protein</fullName>
    </recommendedName>
</protein>
<dbReference type="AlphaFoldDB" id="A0A409VR87"/>
<accession>A0A409VR87</accession>
<name>A0A409VR87_9AGAR</name>
<proteinExistence type="predicted"/>
<evidence type="ECO:0000313" key="2">
    <source>
        <dbReference type="EMBL" id="PPQ68805.1"/>
    </source>
</evidence>
<evidence type="ECO:0008006" key="4">
    <source>
        <dbReference type="Google" id="ProtNLM"/>
    </source>
</evidence>
<dbReference type="OrthoDB" id="3071324at2759"/>
<evidence type="ECO:0000313" key="3">
    <source>
        <dbReference type="Proteomes" id="UP000284706"/>
    </source>
</evidence>
<feature type="region of interest" description="Disordered" evidence="1">
    <location>
        <begin position="89"/>
        <end position="110"/>
    </location>
</feature>
<reference evidence="2 3" key="1">
    <citation type="journal article" date="2018" name="Evol. Lett.">
        <title>Horizontal gene cluster transfer increased hallucinogenic mushroom diversity.</title>
        <authorList>
            <person name="Reynolds H.T."/>
            <person name="Vijayakumar V."/>
            <person name="Gluck-Thaler E."/>
            <person name="Korotkin H.B."/>
            <person name="Matheny P.B."/>
            <person name="Slot J.C."/>
        </authorList>
    </citation>
    <scope>NUCLEOTIDE SEQUENCE [LARGE SCALE GENOMIC DNA]</scope>
    <source>
        <strain evidence="2 3">SRW20</strain>
    </source>
</reference>
<dbReference type="Proteomes" id="UP000284706">
    <property type="component" value="Unassembled WGS sequence"/>
</dbReference>
<organism evidence="2 3">
    <name type="scientific">Gymnopilus dilepis</name>
    <dbReference type="NCBI Taxonomy" id="231916"/>
    <lineage>
        <taxon>Eukaryota</taxon>
        <taxon>Fungi</taxon>
        <taxon>Dikarya</taxon>
        <taxon>Basidiomycota</taxon>
        <taxon>Agaricomycotina</taxon>
        <taxon>Agaricomycetes</taxon>
        <taxon>Agaricomycetidae</taxon>
        <taxon>Agaricales</taxon>
        <taxon>Agaricineae</taxon>
        <taxon>Hymenogastraceae</taxon>
        <taxon>Gymnopilus</taxon>
    </lineage>
</organism>
<dbReference type="InParanoid" id="A0A409VR87"/>
<gene>
    <name evidence="2" type="ORF">CVT26_001720</name>
</gene>